<keyword evidence="3" id="KW-0472">Membrane</keyword>
<dbReference type="PANTHER" id="PTHR31302">
    <property type="entry name" value="TRANSMEMBRANE PROTEIN WITH METALLOPHOSPHOESTERASE DOMAIN-RELATED"/>
    <property type="match status" value="1"/>
</dbReference>
<dbReference type="EMBL" id="AP027080">
    <property type="protein sequence ID" value="BDU71663.1"/>
    <property type="molecule type" value="Genomic_DNA"/>
</dbReference>
<dbReference type="AlphaFoldDB" id="A0AA48KAN2"/>
<dbReference type="RefSeq" id="WP_316414560.1">
    <property type="nucleotide sequence ID" value="NZ_AP027080.1"/>
</dbReference>
<protein>
    <submittedName>
        <fullName evidence="5">Metallophosphatase</fullName>
    </submittedName>
</protein>
<name>A0AA48KAN2_9BACT</name>
<dbReference type="InterPro" id="IPR004843">
    <property type="entry name" value="Calcineurin-like_PHP"/>
</dbReference>
<reference evidence="6" key="1">
    <citation type="journal article" date="2023" name="Int. J. Syst. Evol. Microbiol.">
        <title>Mesoterricola silvestris gen. nov., sp. nov., Mesoterricola sediminis sp. nov., Geothrix oryzae sp. nov., Geothrix edaphica sp. nov., Geothrix rubra sp. nov., and Geothrix limicola sp. nov., six novel members of Acidobacteriota isolated from soils.</title>
        <authorList>
            <person name="Itoh H."/>
            <person name="Sugisawa Y."/>
            <person name="Mise K."/>
            <person name="Xu Z."/>
            <person name="Kuniyasu M."/>
            <person name="Ushijima N."/>
            <person name="Kawano K."/>
            <person name="Kobayashi E."/>
            <person name="Shiratori Y."/>
            <person name="Masuda Y."/>
            <person name="Senoo K."/>
        </authorList>
    </citation>
    <scope>NUCLEOTIDE SEQUENCE [LARGE SCALE GENOMIC DNA]</scope>
    <source>
        <strain evidence="6">W79</strain>
    </source>
</reference>
<dbReference type="GO" id="GO:0016020">
    <property type="term" value="C:membrane"/>
    <property type="evidence" value="ECO:0007669"/>
    <property type="project" value="GOC"/>
</dbReference>
<keyword evidence="3" id="KW-0812">Transmembrane</keyword>
<dbReference type="Gene3D" id="3.60.21.10">
    <property type="match status" value="1"/>
</dbReference>
<evidence type="ECO:0000313" key="6">
    <source>
        <dbReference type="Proteomes" id="UP001238179"/>
    </source>
</evidence>
<dbReference type="GO" id="GO:0046872">
    <property type="term" value="F:metal ion binding"/>
    <property type="evidence" value="ECO:0007669"/>
    <property type="project" value="UniProtKB-KW"/>
</dbReference>
<keyword evidence="1" id="KW-0479">Metal-binding</keyword>
<keyword evidence="6" id="KW-1185">Reference proteome</keyword>
<evidence type="ECO:0000256" key="3">
    <source>
        <dbReference type="SAM" id="Phobius"/>
    </source>
</evidence>
<evidence type="ECO:0000313" key="5">
    <source>
        <dbReference type="EMBL" id="BDU71663.1"/>
    </source>
</evidence>
<organism evidence="5 6">
    <name type="scientific">Mesoterricola silvestris</name>
    <dbReference type="NCBI Taxonomy" id="2927979"/>
    <lineage>
        <taxon>Bacteria</taxon>
        <taxon>Pseudomonadati</taxon>
        <taxon>Acidobacteriota</taxon>
        <taxon>Holophagae</taxon>
        <taxon>Holophagales</taxon>
        <taxon>Holophagaceae</taxon>
        <taxon>Mesoterricola</taxon>
    </lineage>
</organism>
<dbReference type="KEGG" id="msil:METEAL_08370"/>
<dbReference type="SUPFAM" id="SSF56300">
    <property type="entry name" value="Metallo-dependent phosphatases"/>
    <property type="match status" value="1"/>
</dbReference>
<dbReference type="GO" id="GO:0009245">
    <property type="term" value="P:lipid A biosynthetic process"/>
    <property type="evidence" value="ECO:0007669"/>
    <property type="project" value="TreeGrafter"/>
</dbReference>
<feature type="transmembrane region" description="Helical" evidence="3">
    <location>
        <begin position="34"/>
        <end position="50"/>
    </location>
</feature>
<evidence type="ECO:0000256" key="2">
    <source>
        <dbReference type="ARBA" id="ARBA00022801"/>
    </source>
</evidence>
<evidence type="ECO:0000259" key="4">
    <source>
        <dbReference type="Pfam" id="PF00149"/>
    </source>
</evidence>
<dbReference type="PANTHER" id="PTHR31302:SF31">
    <property type="entry name" value="PHOSPHODIESTERASE YAEI"/>
    <property type="match status" value="1"/>
</dbReference>
<gene>
    <name evidence="5" type="ORF">METEAL_08370</name>
</gene>
<feature type="domain" description="Calcineurin-like phosphoesterase" evidence="4">
    <location>
        <begin position="158"/>
        <end position="331"/>
    </location>
</feature>
<keyword evidence="3" id="KW-1133">Transmembrane helix</keyword>
<keyword evidence="2" id="KW-0378">Hydrolase</keyword>
<evidence type="ECO:0000256" key="1">
    <source>
        <dbReference type="ARBA" id="ARBA00022723"/>
    </source>
</evidence>
<dbReference type="InterPro" id="IPR029052">
    <property type="entry name" value="Metallo-depent_PP-like"/>
</dbReference>
<dbReference type="GO" id="GO:0008758">
    <property type="term" value="F:UDP-2,3-diacylglucosamine hydrolase activity"/>
    <property type="evidence" value="ECO:0007669"/>
    <property type="project" value="TreeGrafter"/>
</dbReference>
<accession>A0AA48KAN2</accession>
<feature type="transmembrane region" description="Helical" evidence="3">
    <location>
        <begin position="70"/>
        <end position="90"/>
    </location>
</feature>
<dbReference type="Proteomes" id="UP001238179">
    <property type="component" value="Chromosome"/>
</dbReference>
<dbReference type="Pfam" id="PF00149">
    <property type="entry name" value="Metallophos"/>
    <property type="match status" value="1"/>
</dbReference>
<dbReference type="CDD" id="cd07385">
    <property type="entry name" value="MPP_YkuE_C"/>
    <property type="match status" value="1"/>
</dbReference>
<dbReference type="InterPro" id="IPR051158">
    <property type="entry name" value="Metallophosphoesterase_sf"/>
</dbReference>
<sequence>MLALTFIVLIFGLQYFHRQLLHRLLPKGYDRWVTPVLILIHVPLALYMGIRLTGNAGWLQWLRPLSRAGLYFQILSAFNLVMWLLSEGLWRLRHLWKPQPGQPPEDPARRTFLRQTTAAGVGLASYGVLAGRREAHGDPDVVHLQLYFPDLPPGMDGLRIAQISDLHAGPLVKAPLVARWRTLVQAERPEMLLLTGDVTDSIPEEAGIVEEAFRNFPAPLGRYAILGNHDYFTDPRPIWKILERTGFQCLENRWAYVYRNGSRMALVGLQDPMARHGHFRDIRYGPGPSPKIATEGLPADTWRLCLSHRPSDWPLARQTGARLTLSGHTHGGQINLIPFVNSALLLGPYAQGIYRKDGDVLYVNRGLGVVALPVRIGAPPEITLITLRRR</sequence>
<proteinExistence type="predicted"/>